<gene>
    <name evidence="2" type="ORF">SH1V18_38500</name>
</gene>
<comment type="caution">
    <text evidence="2">The sequence shown here is derived from an EMBL/GenBank/DDBJ whole genome shotgun (WGS) entry which is preliminary data.</text>
</comment>
<dbReference type="EMBL" id="BRLB01000016">
    <property type="protein sequence ID" value="GKX31370.1"/>
    <property type="molecule type" value="Genomic_DNA"/>
</dbReference>
<dbReference type="RefSeq" id="WP_281818356.1">
    <property type="nucleotide sequence ID" value="NZ_BRLB01000016.1"/>
</dbReference>
<keyword evidence="3" id="KW-1185">Reference proteome</keyword>
<name>A0A9W5YF53_9FIRM</name>
<evidence type="ECO:0000256" key="1">
    <source>
        <dbReference type="SAM" id="Phobius"/>
    </source>
</evidence>
<protein>
    <submittedName>
        <fullName evidence="2">Uncharacterized protein</fullName>
    </submittedName>
</protein>
<accession>A0A9W5YF53</accession>
<keyword evidence="1" id="KW-0812">Transmembrane</keyword>
<organism evidence="2 3">
    <name type="scientific">Vallitalea longa</name>
    <dbReference type="NCBI Taxonomy" id="2936439"/>
    <lineage>
        <taxon>Bacteria</taxon>
        <taxon>Bacillati</taxon>
        <taxon>Bacillota</taxon>
        <taxon>Clostridia</taxon>
        <taxon>Lachnospirales</taxon>
        <taxon>Vallitaleaceae</taxon>
        <taxon>Vallitalea</taxon>
    </lineage>
</organism>
<evidence type="ECO:0000313" key="3">
    <source>
        <dbReference type="Proteomes" id="UP001144256"/>
    </source>
</evidence>
<feature type="transmembrane region" description="Helical" evidence="1">
    <location>
        <begin position="6"/>
        <end position="22"/>
    </location>
</feature>
<reference evidence="2" key="1">
    <citation type="submission" date="2022-06" db="EMBL/GenBank/DDBJ databases">
        <title>Vallitalea longa sp. nov., an anaerobic bacterium isolated from marine sediment.</title>
        <authorList>
            <person name="Hirano S."/>
            <person name="Terahara T."/>
            <person name="Mori K."/>
            <person name="Hamada M."/>
            <person name="Matsumoto R."/>
            <person name="Kobayashi T."/>
        </authorList>
    </citation>
    <scope>NUCLEOTIDE SEQUENCE</scope>
    <source>
        <strain evidence="2">SH18-1</strain>
    </source>
</reference>
<proteinExistence type="predicted"/>
<sequence>MDLTILIVIISICIVAGIIVFIKPRYNKKNKSQKLSQSQITANEFINVKDIRDKYLYTLDGQIFMYIKIHPISIDLLSQREKEQLTKNLTAELSSEREPFKFIAVSRPVDISNVTNNFMNLISATNDRVRKKLLRNEILSMSEYALSGEVVERQFYLMIWDKEKNESDLYKRCSILKEKFNSVNIDVDILNEQDIIRLCNLINNPAYVHLEDCEYERAIARI</sequence>
<dbReference type="Proteomes" id="UP001144256">
    <property type="component" value="Unassembled WGS sequence"/>
</dbReference>
<evidence type="ECO:0000313" key="2">
    <source>
        <dbReference type="EMBL" id="GKX31370.1"/>
    </source>
</evidence>
<dbReference type="AlphaFoldDB" id="A0A9W5YF53"/>
<keyword evidence="1" id="KW-0472">Membrane</keyword>
<keyword evidence="1" id="KW-1133">Transmembrane helix</keyword>